<feature type="transmembrane region" description="Helical" evidence="2">
    <location>
        <begin position="105"/>
        <end position="126"/>
    </location>
</feature>
<dbReference type="RefSeq" id="XP_029221933.1">
    <property type="nucleotide sequence ID" value="XM_029359020.1"/>
</dbReference>
<reference evidence="4 5" key="1">
    <citation type="submission" date="2017-09" db="EMBL/GenBank/DDBJ databases">
        <title>Genome sequencing of Besnoitia besnoiti strain Bb-Ger1.</title>
        <authorList>
            <person name="Schares G."/>
            <person name="Venepally P."/>
            <person name="Lorenzi H.A."/>
        </authorList>
    </citation>
    <scope>NUCLEOTIDE SEQUENCE [LARGE SCALE GENOMIC DNA]</scope>
    <source>
        <strain evidence="4 5">Bb-Ger1</strain>
    </source>
</reference>
<evidence type="ECO:0000256" key="2">
    <source>
        <dbReference type="SAM" id="Phobius"/>
    </source>
</evidence>
<keyword evidence="2" id="KW-1133">Transmembrane helix</keyword>
<comment type="caution">
    <text evidence="4">The sequence shown here is derived from an EMBL/GenBank/DDBJ whole genome shotgun (WGS) entry which is preliminary data.</text>
</comment>
<evidence type="ECO:0000256" key="3">
    <source>
        <dbReference type="SAM" id="SignalP"/>
    </source>
</evidence>
<name>A0A2A9ML05_BESBE</name>
<evidence type="ECO:0008006" key="6">
    <source>
        <dbReference type="Google" id="ProtNLM"/>
    </source>
</evidence>
<dbReference type="AlphaFoldDB" id="A0A2A9ML05"/>
<keyword evidence="2" id="KW-0472">Membrane</keyword>
<protein>
    <recommendedName>
        <fullName evidence="6">Transmembrane protein</fullName>
    </recommendedName>
</protein>
<dbReference type="KEGG" id="bbes:BESB_002650"/>
<organism evidence="4 5">
    <name type="scientific">Besnoitia besnoiti</name>
    <name type="common">Apicomplexan protozoan</name>
    <dbReference type="NCBI Taxonomy" id="94643"/>
    <lineage>
        <taxon>Eukaryota</taxon>
        <taxon>Sar</taxon>
        <taxon>Alveolata</taxon>
        <taxon>Apicomplexa</taxon>
        <taxon>Conoidasida</taxon>
        <taxon>Coccidia</taxon>
        <taxon>Eucoccidiorida</taxon>
        <taxon>Eimeriorina</taxon>
        <taxon>Sarcocystidae</taxon>
        <taxon>Besnoitia</taxon>
    </lineage>
</organism>
<dbReference type="VEuPathDB" id="ToxoDB:BESB_002650"/>
<feature type="chain" id="PRO_5012586315" description="Transmembrane protein" evidence="3">
    <location>
        <begin position="21"/>
        <end position="196"/>
    </location>
</feature>
<feature type="region of interest" description="Disordered" evidence="1">
    <location>
        <begin position="135"/>
        <end position="162"/>
    </location>
</feature>
<keyword evidence="2" id="KW-0812">Transmembrane</keyword>
<evidence type="ECO:0000313" key="5">
    <source>
        <dbReference type="Proteomes" id="UP000224006"/>
    </source>
</evidence>
<keyword evidence="5" id="KW-1185">Reference proteome</keyword>
<keyword evidence="3" id="KW-0732">Signal</keyword>
<accession>A0A2A9ML05</accession>
<dbReference type="GeneID" id="40305328"/>
<feature type="signal peptide" evidence="3">
    <location>
        <begin position="1"/>
        <end position="20"/>
    </location>
</feature>
<sequence length="196" mass="21526">MMRSCRLSLALSGILLLALAAAHPSLRAPAGLELPAASEASLTPTFSLLLGAHALPTKTVGGEKVQVRVDEDDEDDEIPLRRERRPSLRSLSLPGHRRNKKILKVLFWTAAAVGAMLATAGLAYAVRPEAPPQKLRVDHLRPVEHEDPKERSEREAKEVAQQKPDALGAFQRIFIDAVKEPALRVRRTFDEKVRGG</sequence>
<evidence type="ECO:0000313" key="4">
    <source>
        <dbReference type="EMBL" id="PFH37924.1"/>
    </source>
</evidence>
<proteinExistence type="predicted"/>
<dbReference type="EMBL" id="NWUJ01000001">
    <property type="protein sequence ID" value="PFH37924.1"/>
    <property type="molecule type" value="Genomic_DNA"/>
</dbReference>
<evidence type="ECO:0000256" key="1">
    <source>
        <dbReference type="SAM" id="MobiDB-lite"/>
    </source>
</evidence>
<dbReference type="Proteomes" id="UP000224006">
    <property type="component" value="Chromosome I"/>
</dbReference>
<gene>
    <name evidence="4" type="ORF">BESB_002650</name>
</gene>
<feature type="compositionally biased region" description="Basic and acidic residues" evidence="1">
    <location>
        <begin position="135"/>
        <end position="160"/>
    </location>
</feature>